<dbReference type="RefSeq" id="WP_205157999.1">
    <property type="nucleotide sequence ID" value="NZ_JAFEUM010000002.1"/>
</dbReference>
<evidence type="ECO:0000256" key="4">
    <source>
        <dbReference type="ARBA" id="ARBA00023235"/>
    </source>
</evidence>
<proteinExistence type="inferred from homology"/>
<keyword evidence="8" id="KW-1185">Reference proteome</keyword>
<evidence type="ECO:0000259" key="6">
    <source>
        <dbReference type="PROSITE" id="PS50072"/>
    </source>
</evidence>
<accession>A0ABS2HHD6</accession>
<feature type="chain" id="PRO_5044989252" description="Peptidyl-prolyl cis-trans isomerase" evidence="5">
    <location>
        <begin position="20"/>
        <end position="183"/>
    </location>
</feature>
<dbReference type="Gene3D" id="2.40.100.10">
    <property type="entry name" value="Cyclophilin-like"/>
    <property type="match status" value="1"/>
</dbReference>
<dbReference type="EMBL" id="JAFEUM010000002">
    <property type="protein sequence ID" value="MBM7036444.1"/>
    <property type="molecule type" value="Genomic_DNA"/>
</dbReference>
<evidence type="ECO:0000313" key="8">
    <source>
        <dbReference type="Proteomes" id="UP000809621"/>
    </source>
</evidence>
<keyword evidence="4 5" id="KW-0413">Isomerase</keyword>
<protein>
    <recommendedName>
        <fullName evidence="5">Peptidyl-prolyl cis-trans isomerase</fullName>
        <shortName evidence="5">PPIase</shortName>
        <ecNumber evidence="5">5.2.1.8</ecNumber>
    </recommendedName>
</protein>
<evidence type="ECO:0000256" key="1">
    <source>
        <dbReference type="ARBA" id="ARBA00002388"/>
    </source>
</evidence>
<dbReference type="EC" id="5.2.1.8" evidence="5"/>
<evidence type="ECO:0000256" key="2">
    <source>
        <dbReference type="ARBA" id="ARBA00007365"/>
    </source>
</evidence>
<name>A0ABS2HHD6_9VIBR</name>
<comment type="similarity">
    <text evidence="2 5">Belongs to the cyclophilin-type PPIase family.</text>
</comment>
<dbReference type="InterPro" id="IPR020892">
    <property type="entry name" value="Cyclophilin-type_PPIase_CS"/>
</dbReference>
<gene>
    <name evidence="7" type="ORF">JQC93_08490</name>
</gene>
<dbReference type="PIRSF" id="PIRSF001467">
    <property type="entry name" value="Peptidylpro_ismrse"/>
    <property type="match status" value="1"/>
</dbReference>
<feature type="domain" description="PPIase cyclophilin-type" evidence="6">
    <location>
        <begin position="26"/>
        <end position="180"/>
    </location>
</feature>
<evidence type="ECO:0000256" key="5">
    <source>
        <dbReference type="RuleBase" id="RU363019"/>
    </source>
</evidence>
<dbReference type="SUPFAM" id="SSF50891">
    <property type="entry name" value="Cyclophilin-like"/>
    <property type="match status" value="1"/>
</dbReference>
<dbReference type="PANTHER" id="PTHR43246">
    <property type="entry name" value="PEPTIDYL-PROLYL CIS-TRANS ISOMERASE CYP38, CHLOROPLASTIC"/>
    <property type="match status" value="1"/>
</dbReference>
<dbReference type="Proteomes" id="UP000809621">
    <property type="component" value="Unassembled WGS sequence"/>
</dbReference>
<dbReference type="Pfam" id="PF00160">
    <property type="entry name" value="Pro_isomerase"/>
    <property type="match status" value="1"/>
</dbReference>
<dbReference type="PRINTS" id="PR00153">
    <property type="entry name" value="CSAPPISMRASE"/>
</dbReference>
<dbReference type="GO" id="GO:0016853">
    <property type="term" value="F:isomerase activity"/>
    <property type="evidence" value="ECO:0007669"/>
    <property type="project" value="UniProtKB-KW"/>
</dbReference>
<dbReference type="InterPro" id="IPR044665">
    <property type="entry name" value="E_coli_cyclophilin_A-like"/>
</dbReference>
<dbReference type="PROSITE" id="PS50072">
    <property type="entry name" value="CSA_PPIASE_2"/>
    <property type="match status" value="1"/>
</dbReference>
<comment type="caution">
    <text evidence="7">The sequence shown here is derived from an EMBL/GenBank/DDBJ whole genome shotgun (WGS) entry which is preliminary data.</text>
</comment>
<keyword evidence="5" id="KW-0732">Signal</keyword>
<sequence length="183" mass="20027">MKPILPLITLLCASAWVNAAPLVEVETTLGNFVIDLDSELAPISSENFLSYVEDGSYEGTIFHRVIKDFMAQGGGFDDSMNQLPTQAPIKNEASNGLKNLTATVAMARTNNPDSATRQFFINYKDNYFLDHTFTNPGYAVFGKVVDGFDVIQKMATVPTGSYGPFSDVPTEQIVIKKMTVLAE</sequence>
<dbReference type="InterPro" id="IPR029000">
    <property type="entry name" value="Cyclophilin-like_dom_sf"/>
</dbReference>
<dbReference type="InterPro" id="IPR002130">
    <property type="entry name" value="Cyclophilin-type_PPIase_dom"/>
</dbReference>
<organism evidence="7 8">
    <name type="scientific">Vibrio ulleungensis</name>
    <dbReference type="NCBI Taxonomy" id="2807619"/>
    <lineage>
        <taxon>Bacteria</taxon>
        <taxon>Pseudomonadati</taxon>
        <taxon>Pseudomonadota</taxon>
        <taxon>Gammaproteobacteria</taxon>
        <taxon>Vibrionales</taxon>
        <taxon>Vibrionaceae</taxon>
        <taxon>Vibrio</taxon>
    </lineage>
</organism>
<dbReference type="PROSITE" id="PS00170">
    <property type="entry name" value="CSA_PPIASE_1"/>
    <property type="match status" value="1"/>
</dbReference>
<reference evidence="7 8" key="1">
    <citation type="submission" date="2021-02" db="EMBL/GenBank/DDBJ databases">
        <authorList>
            <person name="Park J.-S."/>
        </authorList>
    </citation>
    <scope>NUCLEOTIDE SEQUENCE [LARGE SCALE GENOMIC DNA]</scope>
    <source>
        <strain evidence="7 8">188UL20-2</strain>
    </source>
</reference>
<feature type="signal peptide" evidence="5">
    <location>
        <begin position="1"/>
        <end position="19"/>
    </location>
</feature>
<comment type="function">
    <text evidence="1 5">PPIases accelerate the folding of proteins. It catalyzes the cis-trans isomerization of proline imidic peptide bonds in oligopeptides.</text>
</comment>
<dbReference type="InterPro" id="IPR024936">
    <property type="entry name" value="Cyclophilin-type_PPIase"/>
</dbReference>
<evidence type="ECO:0000313" key="7">
    <source>
        <dbReference type="EMBL" id="MBM7036444.1"/>
    </source>
</evidence>
<keyword evidence="3 5" id="KW-0697">Rotamase</keyword>
<evidence type="ECO:0000256" key="3">
    <source>
        <dbReference type="ARBA" id="ARBA00023110"/>
    </source>
</evidence>
<comment type="catalytic activity">
    <reaction evidence="5">
        <text>[protein]-peptidylproline (omega=180) = [protein]-peptidylproline (omega=0)</text>
        <dbReference type="Rhea" id="RHEA:16237"/>
        <dbReference type="Rhea" id="RHEA-COMP:10747"/>
        <dbReference type="Rhea" id="RHEA-COMP:10748"/>
        <dbReference type="ChEBI" id="CHEBI:83833"/>
        <dbReference type="ChEBI" id="CHEBI:83834"/>
        <dbReference type="EC" id="5.2.1.8"/>
    </reaction>
</comment>